<feature type="domain" description="NAD(P)-binding" evidence="1">
    <location>
        <begin position="7"/>
        <end position="194"/>
    </location>
</feature>
<dbReference type="InterPro" id="IPR051606">
    <property type="entry name" value="Polyketide_Oxido-like"/>
</dbReference>
<dbReference type="InterPro" id="IPR016040">
    <property type="entry name" value="NAD(P)-bd_dom"/>
</dbReference>
<dbReference type="CDD" id="cd05244">
    <property type="entry name" value="BVR-B_like_SDR_a"/>
    <property type="match status" value="1"/>
</dbReference>
<dbReference type="AlphaFoldDB" id="A0A1H6ZCY3"/>
<accession>A0A1H6ZCY3</accession>
<dbReference type="Proteomes" id="UP000199662">
    <property type="component" value="Unassembled WGS sequence"/>
</dbReference>
<protein>
    <recommendedName>
        <fullName evidence="1">NAD(P)-binding domain-containing protein</fullName>
    </recommendedName>
</protein>
<dbReference type="Pfam" id="PF13460">
    <property type="entry name" value="NAD_binding_10"/>
    <property type="match status" value="1"/>
</dbReference>
<reference evidence="2 3" key="1">
    <citation type="submission" date="2016-10" db="EMBL/GenBank/DDBJ databases">
        <authorList>
            <person name="de Groot N.N."/>
        </authorList>
    </citation>
    <scope>NUCLEOTIDE SEQUENCE [LARGE SCALE GENOMIC DNA]</scope>
    <source>
        <strain evidence="2 3">DSM 2179</strain>
    </source>
</reference>
<dbReference type="InterPro" id="IPR036291">
    <property type="entry name" value="NAD(P)-bd_dom_sf"/>
</dbReference>
<keyword evidence="3" id="KW-1185">Reference proteome</keyword>
<dbReference type="EMBL" id="FNZK01000009">
    <property type="protein sequence ID" value="SEJ51198.1"/>
    <property type="molecule type" value="Genomic_DNA"/>
</dbReference>
<evidence type="ECO:0000259" key="1">
    <source>
        <dbReference type="Pfam" id="PF13460"/>
    </source>
</evidence>
<dbReference type="PANTHER" id="PTHR43355:SF2">
    <property type="entry name" value="FLAVIN REDUCTASE (NADPH)"/>
    <property type="match status" value="1"/>
</dbReference>
<dbReference type="Gene3D" id="3.40.50.720">
    <property type="entry name" value="NAD(P)-binding Rossmann-like Domain"/>
    <property type="match status" value="1"/>
</dbReference>
<dbReference type="SUPFAM" id="SSF51735">
    <property type="entry name" value="NAD(P)-binding Rossmann-fold domains"/>
    <property type="match status" value="1"/>
</dbReference>
<evidence type="ECO:0000313" key="3">
    <source>
        <dbReference type="Proteomes" id="UP000199662"/>
    </source>
</evidence>
<dbReference type="STRING" id="84035.SAMN05660742_10961"/>
<dbReference type="RefSeq" id="WP_091831428.1">
    <property type="nucleotide sequence ID" value="NZ_FNZK01000009.1"/>
</dbReference>
<gene>
    <name evidence="2" type="ORF">SAMN05660742_10961</name>
</gene>
<dbReference type="PANTHER" id="PTHR43355">
    <property type="entry name" value="FLAVIN REDUCTASE (NADPH)"/>
    <property type="match status" value="1"/>
</dbReference>
<evidence type="ECO:0000313" key="2">
    <source>
        <dbReference type="EMBL" id="SEJ51198.1"/>
    </source>
</evidence>
<dbReference type="GO" id="GO:0016646">
    <property type="term" value="F:oxidoreductase activity, acting on the CH-NH group of donors, NAD or NADP as acceptor"/>
    <property type="evidence" value="ECO:0007669"/>
    <property type="project" value="TreeGrafter"/>
</dbReference>
<proteinExistence type="predicted"/>
<organism evidence="2 3">
    <name type="scientific">Propionispira arboris</name>
    <dbReference type="NCBI Taxonomy" id="84035"/>
    <lineage>
        <taxon>Bacteria</taxon>
        <taxon>Bacillati</taxon>
        <taxon>Bacillota</taxon>
        <taxon>Negativicutes</taxon>
        <taxon>Selenomonadales</taxon>
        <taxon>Selenomonadaceae</taxon>
        <taxon>Propionispira</taxon>
    </lineage>
</organism>
<sequence length="211" mass="23241">MKIAIIGASGKQGNMILKEAGTRGFEVTAIVRDKTKITDAVTIVEKDLFQLTAADLKQYDVVVDAFNAPPGKEELHQSALAHLTKIFEELPSVRLIVVGGAASLFVDPDKKVRLLDTENFPKEYYPTASNMAEAFKKLQQSSIQWTFLSPAAYFDYAGKRTGSYKLGADNLIENAAGESYISYADYAIALVDEIEKKAHIRKRFTVVGEKA</sequence>
<name>A0A1H6ZCY3_9FIRM</name>